<dbReference type="AlphaFoldDB" id="A0A6J6VM03"/>
<evidence type="ECO:0000313" key="1">
    <source>
        <dbReference type="EMBL" id="CAB4772596.1"/>
    </source>
</evidence>
<organism evidence="1">
    <name type="scientific">freshwater metagenome</name>
    <dbReference type="NCBI Taxonomy" id="449393"/>
    <lineage>
        <taxon>unclassified sequences</taxon>
        <taxon>metagenomes</taxon>
        <taxon>ecological metagenomes</taxon>
    </lineage>
</organism>
<accession>A0A6J6VM03</accession>
<gene>
    <name evidence="1" type="ORF">UFOPK2938_00241</name>
</gene>
<name>A0A6J6VM03_9ZZZZ</name>
<dbReference type="EMBL" id="CAEZZX010000028">
    <property type="protein sequence ID" value="CAB4772596.1"/>
    <property type="molecule type" value="Genomic_DNA"/>
</dbReference>
<proteinExistence type="predicted"/>
<sequence length="99" mass="10597">MARTVVEVALHVLDPTLFIAWDALNGSAGVGQEDHVLGQRGGVGFKFDLNVATVGLKEQSQRLVFGELDLVVARVVLLGLSRNGFDLLAVSRRWLIAGG</sequence>
<protein>
    <submittedName>
        <fullName evidence="1">Unannotated protein</fullName>
    </submittedName>
</protein>
<reference evidence="1" key="1">
    <citation type="submission" date="2020-05" db="EMBL/GenBank/DDBJ databases">
        <authorList>
            <person name="Chiriac C."/>
            <person name="Salcher M."/>
            <person name="Ghai R."/>
            <person name="Kavagutti S V."/>
        </authorList>
    </citation>
    <scope>NUCLEOTIDE SEQUENCE</scope>
</reference>